<feature type="region of interest" description="Disordered" evidence="1">
    <location>
        <begin position="142"/>
        <end position="166"/>
    </location>
</feature>
<organism evidence="3 4">
    <name type="scientific">Cyprinus carpio</name>
    <name type="common">Common carp</name>
    <dbReference type="NCBI Taxonomy" id="7962"/>
    <lineage>
        <taxon>Eukaryota</taxon>
        <taxon>Metazoa</taxon>
        <taxon>Chordata</taxon>
        <taxon>Craniata</taxon>
        <taxon>Vertebrata</taxon>
        <taxon>Euteleostomi</taxon>
        <taxon>Actinopterygii</taxon>
        <taxon>Neopterygii</taxon>
        <taxon>Teleostei</taxon>
        <taxon>Ostariophysi</taxon>
        <taxon>Cypriniformes</taxon>
        <taxon>Cyprinidae</taxon>
        <taxon>Cyprininae</taxon>
        <taxon>Cyprinus</taxon>
    </lineage>
</organism>
<dbReference type="Gene3D" id="3.10.100.10">
    <property type="entry name" value="Mannose-Binding Protein A, subunit A"/>
    <property type="match status" value="1"/>
</dbReference>
<dbReference type="InterPro" id="IPR016187">
    <property type="entry name" value="CTDL_fold"/>
</dbReference>
<dbReference type="SMART" id="SM00034">
    <property type="entry name" value="CLECT"/>
    <property type="match status" value="1"/>
</dbReference>
<protein>
    <recommendedName>
        <fullName evidence="2">C-type lectin domain-containing protein</fullName>
    </recommendedName>
</protein>
<reference evidence="3" key="1">
    <citation type="submission" date="2025-08" db="UniProtKB">
        <authorList>
            <consortium name="Ensembl"/>
        </authorList>
    </citation>
    <scope>IDENTIFICATION</scope>
</reference>
<evidence type="ECO:0000313" key="4">
    <source>
        <dbReference type="Proteomes" id="UP000694700"/>
    </source>
</evidence>
<dbReference type="PANTHER" id="PTHR45784">
    <property type="entry name" value="C-TYPE LECTIN DOMAIN FAMILY 20 MEMBER A-RELATED"/>
    <property type="match status" value="1"/>
</dbReference>
<feature type="domain" description="C-type lectin" evidence="2">
    <location>
        <begin position="27"/>
        <end position="135"/>
    </location>
</feature>
<dbReference type="SUPFAM" id="SSF56436">
    <property type="entry name" value="C-type lectin-like"/>
    <property type="match status" value="1"/>
</dbReference>
<dbReference type="PROSITE" id="PS50041">
    <property type="entry name" value="C_TYPE_LECTIN_2"/>
    <property type="match status" value="1"/>
</dbReference>
<accession>A0A8C1VGD4</accession>
<dbReference type="AlphaFoldDB" id="A0A8C1VGD4"/>
<evidence type="ECO:0000256" key="1">
    <source>
        <dbReference type="SAM" id="MobiDB-lite"/>
    </source>
</evidence>
<feature type="compositionally biased region" description="Basic residues" evidence="1">
    <location>
        <begin position="151"/>
        <end position="166"/>
    </location>
</feature>
<dbReference type="Ensembl" id="ENSCCRT00015053109.1">
    <property type="protein sequence ID" value="ENSCCRP00015051380.1"/>
    <property type="gene ID" value="ENSCCRG00015021241.1"/>
</dbReference>
<dbReference type="InterPro" id="IPR001304">
    <property type="entry name" value="C-type_lectin-like"/>
</dbReference>
<name>A0A8C1VGD4_CYPCA</name>
<evidence type="ECO:0000259" key="2">
    <source>
        <dbReference type="PROSITE" id="PS50041"/>
    </source>
</evidence>
<dbReference type="Proteomes" id="UP000694700">
    <property type="component" value="Unplaced"/>
</dbReference>
<evidence type="ECO:0000313" key="3">
    <source>
        <dbReference type="Ensembl" id="ENSCCRP00015051380.1"/>
    </source>
</evidence>
<dbReference type="Pfam" id="PF00059">
    <property type="entry name" value="Lectin_C"/>
    <property type="match status" value="1"/>
</dbReference>
<sequence>MALHIFKNVSLSNLLLTDTQDTLQNKFKYIDMVMNWTDAQIYCRTHYVDLATITDDTENMHIANILSDMSLSYVWIGLHKNLWLWSDESSVLLSSVKWESGQPDNVKGIEDCVKASTEGLMADDSCSTPLPFYCHEHRKIQPSNLTGRSSSSRKHKKTHKRRHVRS</sequence>
<dbReference type="PANTHER" id="PTHR45784:SF3">
    <property type="entry name" value="C-TYPE LECTIN DOMAIN FAMILY 4 MEMBER K-LIKE-RELATED"/>
    <property type="match status" value="1"/>
</dbReference>
<dbReference type="InterPro" id="IPR016186">
    <property type="entry name" value="C-type_lectin-like/link_sf"/>
</dbReference>
<proteinExistence type="predicted"/>